<dbReference type="RefSeq" id="WP_097175146.1">
    <property type="nucleotide sequence ID" value="NZ_OBML01000006.1"/>
</dbReference>
<keyword evidence="2" id="KW-0175">Coiled coil</keyword>
<dbReference type="Gene3D" id="1.10.287.470">
    <property type="entry name" value="Helix hairpin bin"/>
    <property type="match status" value="1"/>
</dbReference>
<dbReference type="AlphaFoldDB" id="A0A285SPW4"/>
<evidence type="ECO:0000313" key="5">
    <source>
        <dbReference type="EMBL" id="SOC10275.1"/>
    </source>
</evidence>
<dbReference type="Pfam" id="PF25917">
    <property type="entry name" value="BSH_RND"/>
    <property type="match status" value="1"/>
</dbReference>
<evidence type="ECO:0000313" key="6">
    <source>
        <dbReference type="Proteomes" id="UP000219331"/>
    </source>
</evidence>
<keyword evidence="3" id="KW-0732">Signal</keyword>
<accession>A0A285SPW4</accession>
<reference evidence="5 6" key="1">
    <citation type="submission" date="2017-08" db="EMBL/GenBank/DDBJ databases">
        <authorList>
            <person name="de Groot N.N."/>
        </authorList>
    </citation>
    <scope>NUCLEOTIDE SEQUENCE [LARGE SCALE GENOMIC DNA]</scope>
    <source>
        <strain evidence="5 6">USBA 352</strain>
    </source>
</reference>
<evidence type="ECO:0000256" key="3">
    <source>
        <dbReference type="SAM" id="SignalP"/>
    </source>
</evidence>
<evidence type="ECO:0000256" key="1">
    <source>
        <dbReference type="ARBA" id="ARBA00009477"/>
    </source>
</evidence>
<dbReference type="Gene3D" id="2.40.420.20">
    <property type="match status" value="1"/>
</dbReference>
<dbReference type="GO" id="GO:1990281">
    <property type="term" value="C:efflux pump complex"/>
    <property type="evidence" value="ECO:0007669"/>
    <property type="project" value="TreeGrafter"/>
</dbReference>
<organism evidence="5 6">
    <name type="scientific">Stappia indica</name>
    <dbReference type="NCBI Taxonomy" id="538381"/>
    <lineage>
        <taxon>Bacteria</taxon>
        <taxon>Pseudomonadati</taxon>
        <taxon>Pseudomonadota</taxon>
        <taxon>Alphaproteobacteria</taxon>
        <taxon>Hyphomicrobiales</taxon>
        <taxon>Stappiaceae</taxon>
        <taxon>Stappia</taxon>
    </lineage>
</organism>
<dbReference type="OrthoDB" id="7914255at2"/>
<feature type="signal peptide" evidence="3">
    <location>
        <begin position="1"/>
        <end position="21"/>
    </location>
</feature>
<dbReference type="InterPro" id="IPR058625">
    <property type="entry name" value="MdtA-like_BSH"/>
</dbReference>
<sequence length="324" mass="33950">MILRAAVLAVSALAFAGPALSAETWSVTPRTVTEWKAVFGEVQSRDEVPARARIGGTIAELAVEEGDTVRAGERIASVTDEKIAFQVAAIDARLGALQSQLENAEAELSRAQTLVERGVVTRQRLEQLATSVDVTRNQIAAARAERSVVERQGEEGEVLAPADGRVLTVPVTRGAVIMAGETVAVLGSGGTFLRLAIPERHAETLKDGAAIEIGADGATTTGRLAKVYPQIRGGRVIADVEVERLDTQFVNARVLVRVPVGERQAILVPPAAVTTRAGLDFVTLAGSAGPVERTVLTGGTIRLDGTAYTEILSGLAPGDEVLLP</sequence>
<proteinExistence type="inferred from homology"/>
<dbReference type="NCBIfam" id="TIGR01730">
    <property type="entry name" value="RND_mfp"/>
    <property type="match status" value="1"/>
</dbReference>
<dbReference type="Proteomes" id="UP000219331">
    <property type="component" value="Unassembled WGS sequence"/>
</dbReference>
<gene>
    <name evidence="5" type="ORF">SAMN05421512_106215</name>
</gene>
<dbReference type="STRING" id="538381.GCA_001696535_02742"/>
<feature type="coiled-coil region" evidence="2">
    <location>
        <begin position="87"/>
        <end position="152"/>
    </location>
</feature>
<feature type="domain" description="Multidrug resistance protein MdtA-like barrel-sandwich hybrid" evidence="4">
    <location>
        <begin position="48"/>
        <end position="184"/>
    </location>
</feature>
<dbReference type="InterPro" id="IPR006143">
    <property type="entry name" value="RND_pump_MFP"/>
</dbReference>
<dbReference type="GO" id="GO:0015562">
    <property type="term" value="F:efflux transmembrane transporter activity"/>
    <property type="evidence" value="ECO:0007669"/>
    <property type="project" value="TreeGrafter"/>
</dbReference>
<feature type="chain" id="PRO_5013307099" evidence="3">
    <location>
        <begin position="22"/>
        <end position="324"/>
    </location>
</feature>
<dbReference type="Gene3D" id="2.40.50.100">
    <property type="match status" value="1"/>
</dbReference>
<evidence type="ECO:0000256" key="2">
    <source>
        <dbReference type="SAM" id="Coils"/>
    </source>
</evidence>
<comment type="similarity">
    <text evidence="1">Belongs to the membrane fusion protein (MFP) (TC 8.A.1) family.</text>
</comment>
<protein>
    <submittedName>
        <fullName evidence="5">RND family efflux transporter, MFP subunit</fullName>
    </submittedName>
</protein>
<evidence type="ECO:0000259" key="4">
    <source>
        <dbReference type="Pfam" id="PF25917"/>
    </source>
</evidence>
<dbReference type="SUPFAM" id="SSF111369">
    <property type="entry name" value="HlyD-like secretion proteins"/>
    <property type="match status" value="1"/>
</dbReference>
<dbReference type="EMBL" id="OBML01000006">
    <property type="protein sequence ID" value="SOC10275.1"/>
    <property type="molecule type" value="Genomic_DNA"/>
</dbReference>
<dbReference type="PANTHER" id="PTHR30469">
    <property type="entry name" value="MULTIDRUG RESISTANCE PROTEIN MDTA"/>
    <property type="match status" value="1"/>
</dbReference>
<dbReference type="PANTHER" id="PTHR30469:SF15">
    <property type="entry name" value="HLYD FAMILY OF SECRETION PROTEINS"/>
    <property type="match status" value="1"/>
</dbReference>
<keyword evidence="6" id="KW-1185">Reference proteome</keyword>
<name>A0A285SPW4_9HYPH</name>